<dbReference type="InterPro" id="IPR050595">
    <property type="entry name" value="Bact_response_regulator"/>
</dbReference>
<reference evidence="4 5" key="1">
    <citation type="submission" date="2019-11" db="EMBL/GenBank/DDBJ databases">
        <title>Whole-genome sequence of a Rhodoblastus acidophilus DSM 142.</title>
        <authorList>
            <person name="Kyndt J.A."/>
            <person name="Meyer T.E."/>
        </authorList>
    </citation>
    <scope>NUCLEOTIDE SEQUENCE [LARGE SCALE GENOMIC DNA]</scope>
    <source>
        <strain evidence="4 5">DSM 142</strain>
    </source>
</reference>
<evidence type="ECO:0000313" key="5">
    <source>
        <dbReference type="Proteomes" id="UP000439113"/>
    </source>
</evidence>
<dbReference type="PANTHER" id="PTHR44591">
    <property type="entry name" value="STRESS RESPONSE REGULATOR PROTEIN 1"/>
    <property type="match status" value="1"/>
</dbReference>
<dbReference type="GO" id="GO:0000160">
    <property type="term" value="P:phosphorelay signal transduction system"/>
    <property type="evidence" value="ECO:0007669"/>
    <property type="project" value="InterPro"/>
</dbReference>
<dbReference type="Gene3D" id="3.40.50.2300">
    <property type="match status" value="1"/>
</dbReference>
<keyword evidence="1 2" id="KW-0597">Phosphoprotein</keyword>
<gene>
    <name evidence="4" type="ORF">GJ654_09535</name>
</gene>
<evidence type="ECO:0000256" key="1">
    <source>
        <dbReference type="ARBA" id="ARBA00022553"/>
    </source>
</evidence>
<proteinExistence type="predicted"/>
<sequence length="125" mass="13024">MQAICVIDDDVLIRIGLEMALKKEGFAVRAFSSGCEFLEEGDLSEVGCIVTDIEMPGGVTGLDLLAETRKTAPDCPVVVMTGKGEGAFRSAALALGARAYIEKPASPRKIIDAIAGAMRPAVLAA</sequence>
<dbReference type="Proteomes" id="UP000439113">
    <property type="component" value="Unassembled WGS sequence"/>
</dbReference>
<dbReference type="EMBL" id="WNKS01000006">
    <property type="protein sequence ID" value="MTV31236.1"/>
    <property type="molecule type" value="Genomic_DNA"/>
</dbReference>
<name>A0A6N8DMZ5_RHOAC</name>
<feature type="modified residue" description="4-aspartylphosphate" evidence="2">
    <location>
        <position position="52"/>
    </location>
</feature>
<dbReference type="OrthoDB" id="9782655at2"/>
<dbReference type="RefSeq" id="WP_155445921.1">
    <property type="nucleotide sequence ID" value="NZ_JAOQNR010000006.1"/>
</dbReference>
<dbReference type="PROSITE" id="PS50110">
    <property type="entry name" value="RESPONSE_REGULATORY"/>
    <property type="match status" value="1"/>
</dbReference>
<evidence type="ECO:0000313" key="4">
    <source>
        <dbReference type="EMBL" id="MTV31236.1"/>
    </source>
</evidence>
<evidence type="ECO:0000259" key="3">
    <source>
        <dbReference type="PROSITE" id="PS50110"/>
    </source>
</evidence>
<comment type="caution">
    <text evidence="4">The sequence shown here is derived from an EMBL/GenBank/DDBJ whole genome shotgun (WGS) entry which is preliminary data.</text>
</comment>
<dbReference type="AlphaFoldDB" id="A0A6N8DMZ5"/>
<evidence type="ECO:0000256" key="2">
    <source>
        <dbReference type="PROSITE-ProRule" id="PRU00169"/>
    </source>
</evidence>
<accession>A0A6N8DMZ5</accession>
<dbReference type="SMART" id="SM00448">
    <property type="entry name" value="REC"/>
    <property type="match status" value="1"/>
</dbReference>
<dbReference type="Pfam" id="PF00072">
    <property type="entry name" value="Response_reg"/>
    <property type="match status" value="1"/>
</dbReference>
<organism evidence="4 5">
    <name type="scientific">Rhodoblastus acidophilus</name>
    <name type="common">Rhodopseudomonas acidophila</name>
    <dbReference type="NCBI Taxonomy" id="1074"/>
    <lineage>
        <taxon>Bacteria</taxon>
        <taxon>Pseudomonadati</taxon>
        <taxon>Pseudomonadota</taxon>
        <taxon>Alphaproteobacteria</taxon>
        <taxon>Hyphomicrobiales</taxon>
        <taxon>Rhodoblastaceae</taxon>
        <taxon>Rhodoblastus</taxon>
    </lineage>
</organism>
<feature type="domain" description="Response regulatory" evidence="3">
    <location>
        <begin position="3"/>
        <end position="118"/>
    </location>
</feature>
<dbReference type="InterPro" id="IPR001789">
    <property type="entry name" value="Sig_transdc_resp-reg_receiver"/>
</dbReference>
<protein>
    <submittedName>
        <fullName evidence="4">Response regulator</fullName>
    </submittedName>
</protein>
<dbReference type="InterPro" id="IPR011006">
    <property type="entry name" value="CheY-like_superfamily"/>
</dbReference>
<dbReference type="SUPFAM" id="SSF52172">
    <property type="entry name" value="CheY-like"/>
    <property type="match status" value="1"/>
</dbReference>
<dbReference type="PANTHER" id="PTHR44591:SF25">
    <property type="entry name" value="CHEMOTAXIS TWO-COMPONENT RESPONSE REGULATOR"/>
    <property type="match status" value="1"/>
</dbReference>